<gene>
    <name evidence="2" type="ORF">METZ01_LOCUS72658</name>
</gene>
<keyword evidence="1" id="KW-1133">Transmembrane helix</keyword>
<dbReference type="EMBL" id="UINC01005206">
    <property type="protein sequence ID" value="SVA19804.1"/>
    <property type="molecule type" value="Genomic_DNA"/>
</dbReference>
<dbReference type="AlphaFoldDB" id="A0A381TVE7"/>
<evidence type="ECO:0000256" key="1">
    <source>
        <dbReference type="SAM" id="Phobius"/>
    </source>
</evidence>
<keyword evidence="1" id="KW-0812">Transmembrane</keyword>
<organism evidence="2">
    <name type="scientific">marine metagenome</name>
    <dbReference type="NCBI Taxonomy" id="408172"/>
    <lineage>
        <taxon>unclassified sequences</taxon>
        <taxon>metagenomes</taxon>
        <taxon>ecological metagenomes</taxon>
    </lineage>
</organism>
<proteinExistence type="predicted"/>
<keyword evidence="1" id="KW-0472">Membrane</keyword>
<protein>
    <submittedName>
        <fullName evidence="2">Uncharacterized protein</fullName>
    </submittedName>
</protein>
<feature type="transmembrane region" description="Helical" evidence="1">
    <location>
        <begin position="6"/>
        <end position="24"/>
    </location>
</feature>
<accession>A0A381TVE7</accession>
<sequence>MKYFTAIATLLGLNLVSVITLLYFSGIAKEIEKENKILEIQILKFSKQLKINEVEFTFHSQPSYLKKLQKIYFDTDNMDSFENTRINLIDFEKKELRNIYMVSSN</sequence>
<evidence type="ECO:0000313" key="2">
    <source>
        <dbReference type="EMBL" id="SVA19804.1"/>
    </source>
</evidence>
<reference evidence="2" key="1">
    <citation type="submission" date="2018-05" db="EMBL/GenBank/DDBJ databases">
        <authorList>
            <person name="Lanie J.A."/>
            <person name="Ng W.-L."/>
            <person name="Kazmierczak K.M."/>
            <person name="Andrzejewski T.M."/>
            <person name="Davidsen T.M."/>
            <person name="Wayne K.J."/>
            <person name="Tettelin H."/>
            <person name="Glass J.I."/>
            <person name="Rusch D."/>
            <person name="Podicherti R."/>
            <person name="Tsui H.-C.T."/>
            <person name="Winkler M.E."/>
        </authorList>
    </citation>
    <scope>NUCLEOTIDE SEQUENCE</scope>
</reference>
<name>A0A381TVE7_9ZZZZ</name>